<sequence length="121" mass="13502">MLDSEQCPDCKRIGAVLSRVGDRWSVLVVVSLAEHGTLRFNELKRTLGISQRMLSLTLKEMERDGLVSRTYHPTIPPKVEYTLTALGQSFRQPVTALSRWAIENLGRIDAARTAYDAGTAQ</sequence>
<keyword evidence="1" id="KW-0805">Transcription regulation</keyword>
<dbReference type="PROSITE" id="PS51118">
    <property type="entry name" value="HTH_HXLR"/>
    <property type="match status" value="1"/>
</dbReference>
<dbReference type="Pfam" id="PF01638">
    <property type="entry name" value="HxlR"/>
    <property type="match status" value="1"/>
</dbReference>
<evidence type="ECO:0000256" key="1">
    <source>
        <dbReference type="ARBA" id="ARBA00023015"/>
    </source>
</evidence>
<evidence type="ECO:0000256" key="2">
    <source>
        <dbReference type="ARBA" id="ARBA00023125"/>
    </source>
</evidence>
<keyword evidence="2" id="KW-0238">DNA-binding</keyword>
<evidence type="ECO:0000313" key="5">
    <source>
        <dbReference type="EMBL" id="MCW1932229.1"/>
    </source>
</evidence>
<dbReference type="RefSeq" id="WP_264505253.1">
    <property type="nucleotide sequence ID" value="NZ_JAPDFL010000001.1"/>
</dbReference>
<name>A0ABT3GXE7_9RHOB</name>
<protein>
    <submittedName>
        <fullName evidence="5">Helix-turn-helix transcriptional regulator</fullName>
    </submittedName>
</protein>
<dbReference type="Gene3D" id="1.10.10.10">
    <property type="entry name" value="Winged helix-like DNA-binding domain superfamily/Winged helix DNA-binding domain"/>
    <property type="match status" value="1"/>
</dbReference>
<reference evidence="5 6" key="1">
    <citation type="submission" date="2022-10" db="EMBL/GenBank/DDBJ databases">
        <title>Pararhodobacter sp. nov., isolated from marine algae.</title>
        <authorList>
            <person name="Choi B.J."/>
            <person name="Kim J.M."/>
            <person name="Lee J.K."/>
            <person name="Choi D.G."/>
            <person name="Jeon C.O."/>
        </authorList>
    </citation>
    <scope>NUCLEOTIDE SEQUENCE [LARGE SCALE GENOMIC DNA]</scope>
    <source>
        <strain evidence="5 6">ZQ420</strain>
    </source>
</reference>
<comment type="caution">
    <text evidence="5">The sequence shown here is derived from an EMBL/GenBank/DDBJ whole genome shotgun (WGS) entry which is preliminary data.</text>
</comment>
<evidence type="ECO:0000313" key="6">
    <source>
        <dbReference type="Proteomes" id="UP001208938"/>
    </source>
</evidence>
<dbReference type="Proteomes" id="UP001208938">
    <property type="component" value="Unassembled WGS sequence"/>
</dbReference>
<keyword evidence="3" id="KW-0804">Transcription</keyword>
<evidence type="ECO:0000259" key="4">
    <source>
        <dbReference type="PROSITE" id="PS51118"/>
    </source>
</evidence>
<organism evidence="5 6">
    <name type="scientific">Pararhodobacter zhoushanensis</name>
    <dbReference type="NCBI Taxonomy" id="2479545"/>
    <lineage>
        <taxon>Bacteria</taxon>
        <taxon>Pseudomonadati</taxon>
        <taxon>Pseudomonadota</taxon>
        <taxon>Alphaproteobacteria</taxon>
        <taxon>Rhodobacterales</taxon>
        <taxon>Paracoccaceae</taxon>
        <taxon>Pararhodobacter</taxon>
    </lineage>
</organism>
<proteinExistence type="predicted"/>
<keyword evidence="6" id="KW-1185">Reference proteome</keyword>
<accession>A0ABT3GXE7</accession>
<feature type="domain" description="HTH hxlR-type" evidence="4">
    <location>
        <begin position="7"/>
        <end position="109"/>
    </location>
</feature>
<dbReference type="PANTHER" id="PTHR33204">
    <property type="entry name" value="TRANSCRIPTIONAL REGULATOR, MARR FAMILY"/>
    <property type="match status" value="1"/>
</dbReference>
<dbReference type="InterPro" id="IPR036390">
    <property type="entry name" value="WH_DNA-bd_sf"/>
</dbReference>
<dbReference type="InterPro" id="IPR036388">
    <property type="entry name" value="WH-like_DNA-bd_sf"/>
</dbReference>
<evidence type="ECO:0000256" key="3">
    <source>
        <dbReference type="ARBA" id="ARBA00023163"/>
    </source>
</evidence>
<dbReference type="EMBL" id="JAPDFL010000001">
    <property type="protein sequence ID" value="MCW1932229.1"/>
    <property type="molecule type" value="Genomic_DNA"/>
</dbReference>
<gene>
    <name evidence="5" type="ORF">OKW52_08120</name>
</gene>
<dbReference type="PANTHER" id="PTHR33204:SF39">
    <property type="entry name" value="TRANSCRIPTIONAL REGULATORY PROTEIN"/>
    <property type="match status" value="1"/>
</dbReference>
<dbReference type="SUPFAM" id="SSF46785">
    <property type="entry name" value="Winged helix' DNA-binding domain"/>
    <property type="match status" value="1"/>
</dbReference>
<dbReference type="InterPro" id="IPR002577">
    <property type="entry name" value="HTH_HxlR"/>
</dbReference>